<dbReference type="InterPro" id="IPR050338">
    <property type="entry name" value="DisA"/>
</dbReference>
<dbReference type="InterPro" id="IPR014046">
    <property type="entry name" value="C-di-AMP_synthase"/>
</dbReference>
<gene>
    <name evidence="10" type="primary">dacA</name>
    <name evidence="13" type="ORF">DES36_12720</name>
</gene>
<comment type="similarity">
    <text evidence="10">Belongs to the adenylate cyclase family. DacA/CdaA subfamily.</text>
</comment>
<comment type="catalytic activity">
    <reaction evidence="1 10">
        <text>2 ATP = 3',3'-c-di-AMP + 2 diphosphate</text>
        <dbReference type="Rhea" id="RHEA:35655"/>
        <dbReference type="ChEBI" id="CHEBI:30616"/>
        <dbReference type="ChEBI" id="CHEBI:33019"/>
        <dbReference type="ChEBI" id="CHEBI:71500"/>
        <dbReference type="EC" id="2.7.7.85"/>
    </reaction>
</comment>
<keyword evidence="8 10" id="KW-1133">Transmembrane helix</keyword>
<dbReference type="InterPro" id="IPR045585">
    <property type="entry name" value="CdaA_N"/>
</dbReference>
<dbReference type="Gene3D" id="3.40.1700.10">
    <property type="entry name" value="DNA integrity scanning protein, DisA, N-terminal domain"/>
    <property type="match status" value="1"/>
</dbReference>
<feature type="transmembrane region" description="Helical" evidence="10">
    <location>
        <begin position="12"/>
        <end position="30"/>
    </location>
</feature>
<dbReference type="InterPro" id="IPR034701">
    <property type="entry name" value="CdaA"/>
</dbReference>
<evidence type="ECO:0000256" key="9">
    <source>
        <dbReference type="ARBA" id="ARBA00023136"/>
    </source>
</evidence>
<dbReference type="Pfam" id="PF19293">
    <property type="entry name" value="CdaA_N"/>
    <property type="match status" value="1"/>
</dbReference>
<keyword evidence="5 10" id="KW-0548">Nucleotidyltransferase</keyword>
<dbReference type="PIRSF" id="PIRSF004793">
    <property type="entry name" value="UCP004793"/>
    <property type="match status" value="1"/>
</dbReference>
<dbReference type="GO" id="GO:0005524">
    <property type="term" value="F:ATP binding"/>
    <property type="evidence" value="ECO:0007669"/>
    <property type="project" value="UniProtKB-UniRule"/>
</dbReference>
<dbReference type="PANTHER" id="PTHR34185">
    <property type="entry name" value="DIADENYLATE CYCLASE"/>
    <property type="match status" value="1"/>
</dbReference>
<evidence type="ECO:0000256" key="3">
    <source>
        <dbReference type="ARBA" id="ARBA00022679"/>
    </source>
</evidence>
<keyword evidence="6 10" id="KW-0547">Nucleotide-binding</keyword>
<evidence type="ECO:0000313" key="13">
    <source>
        <dbReference type="EMBL" id="RBP57650.1"/>
    </source>
</evidence>
<comment type="function">
    <text evidence="10">Catalyzes the condensation of 2 ATP molecules into cyclic di-AMP (c-di-AMP), a second messenger used to regulate differing processes in different bacteria.</text>
</comment>
<keyword evidence="4 10" id="KW-0812">Transmembrane</keyword>
<dbReference type="AlphaFoldDB" id="A0A366HX17"/>
<dbReference type="InterPro" id="IPR036888">
    <property type="entry name" value="DNA_integrity_DisA_N_sf"/>
</dbReference>
<dbReference type="Proteomes" id="UP000253490">
    <property type="component" value="Unassembled WGS sequence"/>
</dbReference>
<evidence type="ECO:0000259" key="12">
    <source>
        <dbReference type="PROSITE" id="PS51794"/>
    </source>
</evidence>
<sequence length="280" mass="31747">MSQISNIFDNLLILIRPSSLIDIIIVAFVAYKIIRWIQFTQAAQVAKGILFLLVATQMSDWFELYTVNFLLRSIMTVGFIAIIIVFQPELRRALEQIGRTSFWKSRFTVDNKETERTIGEIIEAIGEMSNTKTGALIILEKETGIDDIIMTGTRLDSIVSSELIQNIFTPNTPLHDGAVVIRMSENKLKAASCLLPLTENKNVNRTLGTRHRAALGMSENSDAIVLVVSEESGVISYASKGRLYRYLDIKSMKEFLKEEFNPKEESPKKFKFWGNNDEQE</sequence>
<feature type="transmembrane region" description="Helical" evidence="10">
    <location>
        <begin position="65"/>
        <end position="86"/>
    </location>
</feature>
<evidence type="ECO:0000256" key="7">
    <source>
        <dbReference type="ARBA" id="ARBA00022840"/>
    </source>
</evidence>
<feature type="region of interest" description="Disordered" evidence="11">
    <location>
        <begin position="260"/>
        <end position="280"/>
    </location>
</feature>
<dbReference type="FunFam" id="3.40.1700.10:FF:000002">
    <property type="entry name" value="Diadenylate cyclase"/>
    <property type="match status" value="1"/>
</dbReference>
<evidence type="ECO:0000256" key="5">
    <source>
        <dbReference type="ARBA" id="ARBA00022695"/>
    </source>
</evidence>
<accession>A0A366HX17</accession>
<reference evidence="13 14" key="1">
    <citation type="submission" date="2018-06" db="EMBL/GenBank/DDBJ databases">
        <title>Genomic Encyclopedia of Type Strains, Phase IV (KMG-IV): sequencing the most valuable type-strain genomes for metagenomic binning, comparative biology and taxonomic classification.</title>
        <authorList>
            <person name="Goeker M."/>
        </authorList>
    </citation>
    <scope>NUCLEOTIDE SEQUENCE [LARGE SCALE GENOMIC DNA]</scope>
    <source>
        <strain evidence="13 14">DSM 22112</strain>
    </source>
</reference>
<dbReference type="SUPFAM" id="SSF143597">
    <property type="entry name" value="YojJ-like"/>
    <property type="match status" value="1"/>
</dbReference>
<name>A0A366HX17_9FIRM</name>
<evidence type="ECO:0000256" key="6">
    <source>
        <dbReference type="ARBA" id="ARBA00022741"/>
    </source>
</evidence>
<dbReference type="GO" id="GO:0006171">
    <property type="term" value="P:cAMP biosynthetic process"/>
    <property type="evidence" value="ECO:0007669"/>
    <property type="project" value="InterPro"/>
</dbReference>
<organism evidence="13 14">
    <name type="scientific">Alkalibaculum bacchi</name>
    <dbReference type="NCBI Taxonomy" id="645887"/>
    <lineage>
        <taxon>Bacteria</taxon>
        <taxon>Bacillati</taxon>
        <taxon>Bacillota</taxon>
        <taxon>Clostridia</taxon>
        <taxon>Eubacteriales</taxon>
        <taxon>Eubacteriaceae</taxon>
        <taxon>Alkalibaculum</taxon>
    </lineage>
</organism>
<keyword evidence="2 10" id="KW-1003">Cell membrane</keyword>
<evidence type="ECO:0000256" key="4">
    <source>
        <dbReference type="ARBA" id="ARBA00022692"/>
    </source>
</evidence>
<keyword evidence="7 10" id="KW-0067">ATP-binding</keyword>
<feature type="domain" description="DAC" evidence="12">
    <location>
        <begin position="87"/>
        <end position="251"/>
    </location>
</feature>
<dbReference type="PROSITE" id="PS51794">
    <property type="entry name" value="DAC"/>
    <property type="match status" value="1"/>
</dbReference>
<keyword evidence="3 10" id="KW-0808">Transferase</keyword>
<evidence type="ECO:0000256" key="1">
    <source>
        <dbReference type="ARBA" id="ARBA00000877"/>
    </source>
</evidence>
<evidence type="ECO:0000256" key="8">
    <source>
        <dbReference type="ARBA" id="ARBA00022989"/>
    </source>
</evidence>
<proteinExistence type="inferred from homology"/>
<evidence type="ECO:0000313" key="14">
    <source>
        <dbReference type="Proteomes" id="UP000253490"/>
    </source>
</evidence>
<dbReference type="OrthoDB" id="9807385at2"/>
<evidence type="ECO:0000256" key="10">
    <source>
        <dbReference type="HAMAP-Rule" id="MF_01499"/>
    </source>
</evidence>
<dbReference type="GO" id="GO:0106408">
    <property type="term" value="F:diadenylate cyclase activity"/>
    <property type="evidence" value="ECO:0007669"/>
    <property type="project" value="UniProtKB-EC"/>
</dbReference>
<dbReference type="GO" id="GO:0004016">
    <property type="term" value="F:adenylate cyclase activity"/>
    <property type="evidence" value="ECO:0007669"/>
    <property type="project" value="UniProtKB-UniRule"/>
</dbReference>
<comment type="caution">
    <text evidence="10">Lacks conserved residue(s) required for the propagation of feature annotation.</text>
</comment>
<dbReference type="RefSeq" id="WP_113921832.1">
    <property type="nucleotide sequence ID" value="NZ_QNRX01000027.1"/>
</dbReference>
<comment type="caution">
    <text evidence="13">The sequence shown here is derived from an EMBL/GenBank/DDBJ whole genome shotgun (WGS) entry which is preliminary data.</text>
</comment>
<dbReference type="InterPro" id="IPR003390">
    <property type="entry name" value="DNA_integrity_scan_DisA_N"/>
</dbReference>
<keyword evidence="14" id="KW-1185">Reference proteome</keyword>
<dbReference type="Pfam" id="PF02457">
    <property type="entry name" value="DAC"/>
    <property type="match status" value="1"/>
</dbReference>
<dbReference type="EC" id="2.7.7.85" evidence="10"/>
<comment type="subunit">
    <text evidence="10">Probably a homodimer.</text>
</comment>
<dbReference type="NCBIfam" id="TIGR00159">
    <property type="entry name" value="diadenylate cyclase CdaA"/>
    <property type="match status" value="1"/>
</dbReference>
<dbReference type="HAMAP" id="MF_01499">
    <property type="entry name" value="DacA"/>
    <property type="match status" value="1"/>
</dbReference>
<evidence type="ECO:0000256" key="11">
    <source>
        <dbReference type="SAM" id="MobiDB-lite"/>
    </source>
</evidence>
<protein>
    <recommendedName>
        <fullName evidence="10">Diadenylate cyclase</fullName>
        <shortName evidence="10">DAC</shortName>
        <ecNumber evidence="10">2.7.7.85</ecNumber>
    </recommendedName>
    <alternativeName>
        <fullName evidence="10">Cyclic-di-AMP synthase</fullName>
        <shortName evidence="10">c-di-AMP synthase</shortName>
    </alternativeName>
</protein>
<dbReference type="EMBL" id="QNRX01000027">
    <property type="protein sequence ID" value="RBP57650.1"/>
    <property type="molecule type" value="Genomic_DNA"/>
</dbReference>
<keyword evidence="9 10" id="KW-0472">Membrane</keyword>
<dbReference type="PANTHER" id="PTHR34185:SF1">
    <property type="entry name" value="DIADENYLATE CYCLASE"/>
    <property type="match status" value="1"/>
</dbReference>
<evidence type="ECO:0000256" key="2">
    <source>
        <dbReference type="ARBA" id="ARBA00022475"/>
    </source>
</evidence>